<dbReference type="InterPro" id="IPR043519">
    <property type="entry name" value="NT_sf"/>
</dbReference>
<dbReference type="SUPFAM" id="SSF81301">
    <property type="entry name" value="Nucleotidyltransferase"/>
    <property type="match status" value="1"/>
</dbReference>
<dbReference type="Proteomes" id="UP001140091">
    <property type="component" value="Unassembled WGS sequence"/>
</dbReference>
<dbReference type="OrthoDB" id="3133286at2759"/>
<name>A0A9W8J6X0_9AGAR</name>
<dbReference type="Gene3D" id="3.30.460.40">
    <property type="match status" value="1"/>
</dbReference>
<protein>
    <submittedName>
        <fullName evidence="1">Uncharacterized protein</fullName>
    </submittedName>
</protein>
<evidence type="ECO:0000313" key="1">
    <source>
        <dbReference type="EMBL" id="KAJ2929310.1"/>
    </source>
</evidence>
<sequence>MSDQKRKVTGQFNALLRYKASVDLFHVLADLGIEAALAHEGALSLHQNAPKGLREIKVVVKYQAELAMGTEDICNKVVAHPNGYRFSSKAKNGVLGLEYDPIDPFMDRKKCRVEFALSGDPFPIILEDFDEVLCIQGIPVMPVHAILLQQVLLMSESDPAKRREVSVALEQDCLDAIGDVVLEQLSPQWNSRRVLDAIKLLVLQKPGRNPSQWIKLGVNPHVFRAAGPITIATGPPLSQITARAPKTSVEDESPSPITDISLIPAQNTIPATDHGLSPAAMETAPAVPENDRVVVSLVAKVVVSALSALGFDSAIFGSTACQLYGNNRTPGDLDILVLPPEPFHQDQEWIKQQIVNRYPAHFTLRPGKTPGATYRVLFYKFGYGIPVPSVFAGARECKIDILLPGIMDLPRLSSSDIVWRENLPVVPFLTLVVQKLQGWGDHLESSESHKFKKHPIDAQDVVELLSLLESLPMTSLRPWSEKSLMSDQFQDVRSASPTKYVLVTGLTFQDQLDVVGVIQTPVTGGAP</sequence>
<comment type="caution">
    <text evidence="1">The sequence shown here is derived from an EMBL/GenBank/DDBJ whole genome shotgun (WGS) entry which is preliminary data.</text>
</comment>
<reference evidence="1" key="1">
    <citation type="submission" date="2022-06" db="EMBL/GenBank/DDBJ databases">
        <title>Genome Sequence of Candolleomyces eurysporus.</title>
        <authorList>
            <person name="Buettner E."/>
        </authorList>
    </citation>
    <scope>NUCLEOTIDE SEQUENCE</scope>
    <source>
        <strain evidence="1">VTCC 930004</strain>
    </source>
</reference>
<dbReference type="AlphaFoldDB" id="A0A9W8J6X0"/>
<feature type="non-terminal residue" evidence="1">
    <location>
        <position position="1"/>
    </location>
</feature>
<keyword evidence="2" id="KW-1185">Reference proteome</keyword>
<gene>
    <name evidence="1" type="ORF">H1R20_g7782</name>
</gene>
<dbReference type="EMBL" id="JANBPK010000881">
    <property type="protein sequence ID" value="KAJ2929310.1"/>
    <property type="molecule type" value="Genomic_DNA"/>
</dbReference>
<organism evidence="1 2">
    <name type="scientific">Candolleomyces eurysporus</name>
    <dbReference type="NCBI Taxonomy" id="2828524"/>
    <lineage>
        <taxon>Eukaryota</taxon>
        <taxon>Fungi</taxon>
        <taxon>Dikarya</taxon>
        <taxon>Basidiomycota</taxon>
        <taxon>Agaricomycotina</taxon>
        <taxon>Agaricomycetes</taxon>
        <taxon>Agaricomycetidae</taxon>
        <taxon>Agaricales</taxon>
        <taxon>Agaricineae</taxon>
        <taxon>Psathyrellaceae</taxon>
        <taxon>Candolleomyces</taxon>
    </lineage>
</organism>
<accession>A0A9W8J6X0</accession>
<evidence type="ECO:0000313" key="2">
    <source>
        <dbReference type="Proteomes" id="UP001140091"/>
    </source>
</evidence>
<proteinExistence type="predicted"/>